<dbReference type="Proteomes" id="UP000235388">
    <property type="component" value="Unassembled WGS sequence"/>
</dbReference>
<gene>
    <name evidence="2" type="ORF">PCANC_25130</name>
</gene>
<evidence type="ECO:0000313" key="2">
    <source>
        <dbReference type="EMBL" id="PLW31300.1"/>
    </source>
</evidence>
<protein>
    <submittedName>
        <fullName evidence="2">Uncharacterized protein</fullName>
    </submittedName>
</protein>
<dbReference type="EMBL" id="PGCJ01000352">
    <property type="protein sequence ID" value="PLW31300.1"/>
    <property type="molecule type" value="Genomic_DNA"/>
</dbReference>
<keyword evidence="3" id="KW-1185">Reference proteome</keyword>
<proteinExistence type="predicted"/>
<name>A0A2N5U0N1_9BASI</name>
<reference evidence="2 3" key="1">
    <citation type="submission" date="2017-11" db="EMBL/GenBank/DDBJ databases">
        <title>De novo assembly and phasing of dikaryotic genomes from two isolates of Puccinia coronata f. sp. avenae, the causal agent of oat crown rust.</title>
        <authorList>
            <person name="Miller M.E."/>
            <person name="Zhang Y."/>
            <person name="Omidvar V."/>
            <person name="Sperschneider J."/>
            <person name="Schwessinger B."/>
            <person name="Raley C."/>
            <person name="Palmer J.M."/>
            <person name="Garnica D."/>
            <person name="Upadhyaya N."/>
            <person name="Rathjen J."/>
            <person name="Taylor J.M."/>
            <person name="Park R.F."/>
            <person name="Dodds P.N."/>
            <person name="Hirsch C.D."/>
            <person name="Kianian S.F."/>
            <person name="Figueroa M."/>
        </authorList>
    </citation>
    <scope>NUCLEOTIDE SEQUENCE [LARGE SCALE GENOMIC DNA]</scope>
    <source>
        <strain evidence="2">12NC29</strain>
    </source>
</reference>
<sequence>MSQKPAFIGNSSYPVLSFGLFDIHEIDTSELSARAESSHLSYKSNALFLRKNRNITLEVKLHTFSSRIDALKKDHVYFVCGKWVAHGNPTSPEPAMLNFDRAHAFPLGPSNQFNFTNSVCTPVAAFGTVSARSLVSPLPSHPSNCDLNFVMKHSNHDSYTARKVSFSVKYHASGESTLHRAFGLIQANREVQIFGFISSYIQAEHLLQVISIVLASGQTSPVCLTQEAQARPVIKRPLIDISFAPPAAGLLGLHVSSPLPEIEALDDSSEVSHNNNRITVKRNRQL</sequence>
<comment type="caution">
    <text evidence="2">The sequence shown here is derived from an EMBL/GenBank/DDBJ whole genome shotgun (WGS) entry which is preliminary data.</text>
</comment>
<accession>A0A2N5U0N1</accession>
<evidence type="ECO:0000256" key="1">
    <source>
        <dbReference type="SAM" id="MobiDB-lite"/>
    </source>
</evidence>
<feature type="region of interest" description="Disordered" evidence="1">
    <location>
        <begin position="266"/>
        <end position="286"/>
    </location>
</feature>
<organism evidence="2 3">
    <name type="scientific">Puccinia coronata f. sp. avenae</name>
    <dbReference type="NCBI Taxonomy" id="200324"/>
    <lineage>
        <taxon>Eukaryota</taxon>
        <taxon>Fungi</taxon>
        <taxon>Dikarya</taxon>
        <taxon>Basidiomycota</taxon>
        <taxon>Pucciniomycotina</taxon>
        <taxon>Pucciniomycetes</taxon>
        <taxon>Pucciniales</taxon>
        <taxon>Pucciniaceae</taxon>
        <taxon>Puccinia</taxon>
    </lineage>
</organism>
<evidence type="ECO:0000313" key="3">
    <source>
        <dbReference type="Proteomes" id="UP000235388"/>
    </source>
</evidence>
<dbReference type="AlphaFoldDB" id="A0A2N5U0N1"/>